<proteinExistence type="predicted"/>
<protein>
    <submittedName>
        <fullName evidence="2">Uncharacterized protein</fullName>
    </submittedName>
</protein>
<evidence type="ECO:0000313" key="2">
    <source>
        <dbReference type="EMBL" id="KAK9822305.1"/>
    </source>
</evidence>
<reference evidence="2 3" key="1">
    <citation type="journal article" date="2024" name="Nat. Commun.">
        <title>Phylogenomics reveals the evolutionary origins of lichenization in chlorophyte algae.</title>
        <authorList>
            <person name="Puginier C."/>
            <person name="Libourel C."/>
            <person name="Otte J."/>
            <person name="Skaloud P."/>
            <person name="Haon M."/>
            <person name="Grisel S."/>
            <person name="Petersen M."/>
            <person name="Berrin J.G."/>
            <person name="Delaux P.M."/>
            <person name="Dal Grande F."/>
            <person name="Keller J."/>
        </authorList>
    </citation>
    <scope>NUCLEOTIDE SEQUENCE [LARGE SCALE GENOMIC DNA]</scope>
    <source>
        <strain evidence="2 3">SAG 2145</strain>
    </source>
</reference>
<keyword evidence="3" id="KW-1185">Reference proteome</keyword>
<organism evidence="2 3">
    <name type="scientific">Apatococcus lobatus</name>
    <dbReference type="NCBI Taxonomy" id="904363"/>
    <lineage>
        <taxon>Eukaryota</taxon>
        <taxon>Viridiplantae</taxon>
        <taxon>Chlorophyta</taxon>
        <taxon>core chlorophytes</taxon>
        <taxon>Trebouxiophyceae</taxon>
        <taxon>Chlorellales</taxon>
        <taxon>Chlorellaceae</taxon>
        <taxon>Apatococcus</taxon>
    </lineage>
</organism>
<name>A0AAW1QLX4_9CHLO</name>
<feature type="region of interest" description="Disordered" evidence="1">
    <location>
        <begin position="17"/>
        <end position="47"/>
    </location>
</feature>
<dbReference type="Proteomes" id="UP001438707">
    <property type="component" value="Unassembled WGS sequence"/>
</dbReference>
<feature type="compositionally biased region" description="Polar residues" evidence="1">
    <location>
        <begin position="19"/>
        <end position="35"/>
    </location>
</feature>
<comment type="caution">
    <text evidence="2">The sequence shown here is derived from an EMBL/GenBank/DDBJ whole genome shotgun (WGS) entry which is preliminary data.</text>
</comment>
<accession>A0AAW1QLX4</accession>
<sequence length="95" mass="10303">MRQRSTTTNWSEVVVAGIGSSSPNSTATPKVTLTVPSHGGGKRRYRTPAGKAFCRSHASCIRGRITMVFRDTGRRTVVVEYAEGSPSLRGTTFKE</sequence>
<gene>
    <name evidence="2" type="ORF">WJX74_005056</name>
</gene>
<dbReference type="EMBL" id="JALJOS010000033">
    <property type="protein sequence ID" value="KAK9822305.1"/>
    <property type="molecule type" value="Genomic_DNA"/>
</dbReference>
<evidence type="ECO:0000256" key="1">
    <source>
        <dbReference type="SAM" id="MobiDB-lite"/>
    </source>
</evidence>
<dbReference type="AlphaFoldDB" id="A0AAW1QLX4"/>
<evidence type="ECO:0000313" key="3">
    <source>
        <dbReference type="Proteomes" id="UP001438707"/>
    </source>
</evidence>